<dbReference type="PANTHER" id="PTHR30193">
    <property type="entry name" value="ABC TRANSPORTER PERMEASE PROTEIN"/>
    <property type="match status" value="1"/>
</dbReference>
<dbReference type="PROSITE" id="PS50928">
    <property type="entry name" value="ABC_TM1"/>
    <property type="match status" value="1"/>
</dbReference>
<evidence type="ECO:0000256" key="7">
    <source>
        <dbReference type="RuleBase" id="RU363032"/>
    </source>
</evidence>
<gene>
    <name evidence="9" type="ORF">EXM22_14700</name>
</gene>
<proteinExistence type="inferred from homology"/>
<comment type="subcellular location">
    <subcellularLocation>
        <location evidence="1 7">Cell membrane</location>
        <topology evidence="1 7">Multi-pass membrane protein</topology>
    </subcellularLocation>
</comment>
<reference evidence="9 10" key="1">
    <citation type="submission" date="2019-02" db="EMBL/GenBank/DDBJ databases">
        <title>Complete Genome Sequence and Methylome Analysis of free living Spirochaetas.</title>
        <authorList>
            <person name="Fomenkov A."/>
            <person name="Dubinina G."/>
            <person name="Leshcheva N."/>
            <person name="Mikheeva N."/>
            <person name="Grabovich M."/>
            <person name="Vincze T."/>
            <person name="Roberts R.J."/>
        </authorList>
    </citation>
    <scope>NUCLEOTIDE SEQUENCE [LARGE SCALE GENOMIC DNA]</scope>
    <source>
        <strain evidence="9 10">K2</strain>
    </source>
</reference>
<feature type="domain" description="ABC transmembrane type-1" evidence="8">
    <location>
        <begin position="77"/>
        <end position="298"/>
    </location>
</feature>
<dbReference type="EMBL" id="CP036150">
    <property type="protein sequence ID" value="QEN09167.1"/>
    <property type="molecule type" value="Genomic_DNA"/>
</dbReference>
<evidence type="ECO:0000256" key="2">
    <source>
        <dbReference type="ARBA" id="ARBA00022448"/>
    </source>
</evidence>
<dbReference type="AlphaFoldDB" id="A0A5C1QNR0"/>
<evidence type="ECO:0000313" key="9">
    <source>
        <dbReference type="EMBL" id="QEN09167.1"/>
    </source>
</evidence>
<dbReference type="Gene3D" id="1.10.3720.10">
    <property type="entry name" value="MetI-like"/>
    <property type="match status" value="1"/>
</dbReference>
<evidence type="ECO:0000256" key="3">
    <source>
        <dbReference type="ARBA" id="ARBA00022475"/>
    </source>
</evidence>
<feature type="transmembrane region" description="Helical" evidence="7">
    <location>
        <begin position="114"/>
        <end position="135"/>
    </location>
</feature>
<dbReference type="Pfam" id="PF00528">
    <property type="entry name" value="BPD_transp_1"/>
    <property type="match status" value="1"/>
</dbReference>
<comment type="similarity">
    <text evidence="7">Belongs to the binding-protein-dependent transport system permease family.</text>
</comment>
<feature type="transmembrane region" description="Helical" evidence="7">
    <location>
        <begin position="20"/>
        <end position="42"/>
    </location>
</feature>
<dbReference type="Proteomes" id="UP000324209">
    <property type="component" value="Chromosome"/>
</dbReference>
<feature type="transmembrane region" description="Helical" evidence="7">
    <location>
        <begin position="77"/>
        <end position="102"/>
    </location>
</feature>
<organism evidence="9 10">
    <name type="scientific">Oceanispirochaeta crateris</name>
    <dbReference type="NCBI Taxonomy" id="2518645"/>
    <lineage>
        <taxon>Bacteria</taxon>
        <taxon>Pseudomonadati</taxon>
        <taxon>Spirochaetota</taxon>
        <taxon>Spirochaetia</taxon>
        <taxon>Spirochaetales</taxon>
        <taxon>Spirochaetaceae</taxon>
        <taxon>Oceanispirochaeta</taxon>
    </lineage>
</organism>
<evidence type="ECO:0000256" key="4">
    <source>
        <dbReference type="ARBA" id="ARBA00022692"/>
    </source>
</evidence>
<keyword evidence="3" id="KW-1003">Cell membrane</keyword>
<keyword evidence="6 7" id="KW-0472">Membrane</keyword>
<dbReference type="CDD" id="cd06261">
    <property type="entry name" value="TM_PBP2"/>
    <property type="match status" value="1"/>
</dbReference>
<evidence type="ECO:0000256" key="1">
    <source>
        <dbReference type="ARBA" id="ARBA00004651"/>
    </source>
</evidence>
<dbReference type="OrthoDB" id="145927at2"/>
<evidence type="ECO:0000313" key="10">
    <source>
        <dbReference type="Proteomes" id="UP000324209"/>
    </source>
</evidence>
<dbReference type="KEGG" id="ock:EXM22_14700"/>
<keyword evidence="2 7" id="KW-0813">Transport</keyword>
<dbReference type="InterPro" id="IPR051393">
    <property type="entry name" value="ABC_transporter_permease"/>
</dbReference>
<dbReference type="SUPFAM" id="SSF161098">
    <property type="entry name" value="MetI-like"/>
    <property type="match status" value="1"/>
</dbReference>
<name>A0A5C1QNR0_9SPIO</name>
<evidence type="ECO:0000256" key="5">
    <source>
        <dbReference type="ARBA" id="ARBA00022989"/>
    </source>
</evidence>
<keyword evidence="5 7" id="KW-1133">Transmembrane helix</keyword>
<evidence type="ECO:0000259" key="8">
    <source>
        <dbReference type="PROSITE" id="PS50928"/>
    </source>
</evidence>
<sequence>MVKEKNRKNLIEKEKRLSFYCFMSLWILGFAIFQLIPIFWGFRVSLTNQMAFSVQTKFVGFANYITVFQDPTIFVSITYTLLFALLTTILQVLIGFILAMLVEKYFIMQSFFRVMFYLPYVIPIVATGWIFRVFLDKNVGTLNIFLTQIHLISENVSWLGEYGLLSILMANFWRVGWSMLIFIGGLSTIPRDLYDAASVDGAGYVKKMMIITIPFVSPFIAFQMVVSFIYGMQVFILPYILNPAAIRGAQVTAEAPPKETFFILAKGYDLIFNKGRLAYGFAVLWVTFIIVLMFSLIYTRMVKKMTYSEVE</sequence>
<dbReference type="GO" id="GO:0055085">
    <property type="term" value="P:transmembrane transport"/>
    <property type="evidence" value="ECO:0007669"/>
    <property type="project" value="InterPro"/>
</dbReference>
<dbReference type="InterPro" id="IPR035906">
    <property type="entry name" value="MetI-like_sf"/>
</dbReference>
<accession>A0A5C1QNR0</accession>
<evidence type="ECO:0000256" key="6">
    <source>
        <dbReference type="ARBA" id="ARBA00023136"/>
    </source>
</evidence>
<keyword evidence="10" id="KW-1185">Reference proteome</keyword>
<feature type="transmembrane region" description="Helical" evidence="7">
    <location>
        <begin position="277"/>
        <end position="298"/>
    </location>
</feature>
<dbReference type="InterPro" id="IPR000515">
    <property type="entry name" value="MetI-like"/>
</dbReference>
<dbReference type="GO" id="GO:0005886">
    <property type="term" value="C:plasma membrane"/>
    <property type="evidence" value="ECO:0007669"/>
    <property type="project" value="UniProtKB-SubCell"/>
</dbReference>
<feature type="transmembrane region" description="Helical" evidence="7">
    <location>
        <begin position="208"/>
        <end position="230"/>
    </location>
</feature>
<protein>
    <submittedName>
        <fullName evidence="9">Sugar ABC transporter permease</fullName>
    </submittedName>
</protein>
<feature type="transmembrane region" description="Helical" evidence="7">
    <location>
        <begin position="162"/>
        <end position="187"/>
    </location>
</feature>
<dbReference type="PANTHER" id="PTHR30193:SF37">
    <property type="entry name" value="INNER MEMBRANE ABC TRANSPORTER PERMEASE PROTEIN YCJO"/>
    <property type="match status" value="1"/>
</dbReference>
<keyword evidence="4 7" id="KW-0812">Transmembrane</keyword>
<dbReference type="RefSeq" id="WP_149487243.1">
    <property type="nucleotide sequence ID" value="NZ_CP036150.1"/>
</dbReference>